<comment type="similarity">
    <text evidence="3">Belongs to the glycosyl hydrolase 130 family.</text>
</comment>
<dbReference type="InterPro" id="IPR023296">
    <property type="entry name" value="Glyco_hydro_beta-prop_sf"/>
</dbReference>
<dbReference type="GO" id="GO:0016757">
    <property type="term" value="F:glycosyltransferase activity"/>
    <property type="evidence" value="ECO:0007669"/>
    <property type="project" value="UniProtKB-KW"/>
</dbReference>
<evidence type="ECO:0000256" key="2">
    <source>
        <dbReference type="ARBA" id="ARBA00022679"/>
    </source>
</evidence>
<dbReference type="Pfam" id="PF04041">
    <property type="entry name" value="Glyco_hydro_130"/>
    <property type="match status" value="1"/>
</dbReference>
<evidence type="ECO:0000256" key="3">
    <source>
        <dbReference type="ARBA" id="ARBA00024356"/>
    </source>
</evidence>
<dbReference type="Gene3D" id="2.115.10.20">
    <property type="entry name" value="Glycosyl hydrolase domain, family 43"/>
    <property type="match status" value="1"/>
</dbReference>
<dbReference type="EMBL" id="NIGF01000011">
    <property type="protein sequence ID" value="PQV63514.1"/>
    <property type="molecule type" value="Genomic_DNA"/>
</dbReference>
<accession>A0A2S8SRT1</accession>
<dbReference type="OrthoDB" id="9776657at2"/>
<evidence type="ECO:0000313" key="5">
    <source>
        <dbReference type="Proteomes" id="UP000237684"/>
    </source>
</evidence>
<sequence>MTSLASGSPLPDWGIGPFVRPNNATPVIEPNPNSVFYDPMRGCSIRWESLHTFNPAATVKDGKIVVLYRAEDDTGSMNIGQHTSRLGFAYSEDGLHFKRLPAPVFYPDNDSQKDAEWEGGCEDPRLVVTQDGTYVLTYTQWNHKIARLAVATSIDLITWTKHGSAFSRALGGKYATTWSKSGAIVVEEKDGILVAAKMGDKYWMYYGEFGVCLASSTDLIHWTPEERDGQPLVLLDKRAGKFDSDFAEGGPPAVLTERGIVVMYNGKNAEQGGDPAIEANAYSAGQALFDRNDPTKMLARTDKPFFQPEQPFEKSGQYTAGTTFVEGLVLFKGQWFLYYGTADSFVGVAVCK</sequence>
<evidence type="ECO:0000256" key="1">
    <source>
        <dbReference type="ARBA" id="ARBA00022676"/>
    </source>
</evidence>
<keyword evidence="4" id="KW-0378">Hydrolase</keyword>
<organism evidence="4 5">
    <name type="scientific">Abditibacterium utsteinense</name>
    <dbReference type="NCBI Taxonomy" id="1960156"/>
    <lineage>
        <taxon>Bacteria</taxon>
        <taxon>Pseudomonadati</taxon>
        <taxon>Abditibacteriota</taxon>
        <taxon>Abditibacteriia</taxon>
        <taxon>Abditibacteriales</taxon>
        <taxon>Abditibacteriaceae</taxon>
        <taxon>Abditibacterium</taxon>
    </lineage>
</organism>
<dbReference type="RefSeq" id="WP_106380396.1">
    <property type="nucleotide sequence ID" value="NZ_NIGF01000011.1"/>
</dbReference>
<reference evidence="4 5" key="1">
    <citation type="journal article" date="2018" name="Syst. Appl. Microbiol.">
        <title>Abditibacterium utsteinense sp. nov., the first cultivated member of candidate phylum FBP, isolated from ice-free Antarctic soil samples.</title>
        <authorList>
            <person name="Tahon G."/>
            <person name="Tytgat B."/>
            <person name="Lebbe L."/>
            <person name="Carlier A."/>
            <person name="Willems A."/>
        </authorList>
    </citation>
    <scope>NUCLEOTIDE SEQUENCE [LARGE SCALE GENOMIC DNA]</scope>
    <source>
        <strain evidence="4 5">LMG 29911</strain>
    </source>
</reference>
<dbReference type="Proteomes" id="UP000237684">
    <property type="component" value="Unassembled WGS sequence"/>
</dbReference>
<dbReference type="InterPro" id="IPR007184">
    <property type="entry name" value="Mannoside_phosphorylase"/>
</dbReference>
<dbReference type="AlphaFoldDB" id="A0A2S8SRT1"/>
<keyword evidence="1" id="KW-0328">Glycosyltransferase</keyword>
<dbReference type="PIRSF" id="PIRSF016202">
    <property type="entry name" value="PH1107"/>
    <property type="match status" value="1"/>
</dbReference>
<dbReference type="GO" id="GO:0016787">
    <property type="term" value="F:hydrolase activity"/>
    <property type="evidence" value="ECO:0007669"/>
    <property type="project" value="UniProtKB-KW"/>
</dbReference>
<keyword evidence="5" id="KW-1185">Reference proteome</keyword>
<comment type="caution">
    <text evidence="4">The sequence shown here is derived from an EMBL/GenBank/DDBJ whole genome shotgun (WGS) entry which is preliminary data.</text>
</comment>
<dbReference type="CDD" id="cd18610">
    <property type="entry name" value="GH130_BT3780-like"/>
    <property type="match status" value="1"/>
</dbReference>
<name>A0A2S8SRT1_9BACT</name>
<gene>
    <name evidence="4" type="ORF">B1R32_11175</name>
</gene>
<dbReference type="SUPFAM" id="SSF75005">
    <property type="entry name" value="Arabinanase/levansucrase/invertase"/>
    <property type="match status" value="1"/>
</dbReference>
<dbReference type="PANTHER" id="PTHR34106:SF5">
    <property type="entry name" value="GLYCOSIDASE"/>
    <property type="match status" value="1"/>
</dbReference>
<evidence type="ECO:0000313" key="4">
    <source>
        <dbReference type="EMBL" id="PQV63514.1"/>
    </source>
</evidence>
<proteinExistence type="inferred from homology"/>
<protein>
    <submittedName>
        <fullName evidence="4">Putative glycosyl hydrolase, GH43/DUF377 family</fullName>
    </submittedName>
</protein>
<keyword evidence="2" id="KW-0808">Transferase</keyword>
<dbReference type="InParanoid" id="A0A2S8SRT1"/>
<dbReference type="PANTHER" id="PTHR34106">
    <property type="entry name" value="GLYCOSIDASE"/>
    <property type="match status" value="1"/>
</dbReference>